<dbReference type="VEuPathDB" id="CryptoDB:Cvel_7296"/>
<feature type="transmembrane region" description="Helical" evidence="1">
    <location>
        <begin position="52"/>
        <end position="70"/>
    </location>
</feature>
<organism evidence="2">
    <name type="scientific">Chromera velia CCMP2878</name>
    <dbReference type="NCBI Taxonomy" id="1169474"/>
    <lineage>
        <taxon>Eukaryota</taxon>
        <taxon>Sar</taxon>
        <taxon>Alveolata</taxon>
        <taxon>Colpodellida</taxon>
        <taxon>Chromeraceae</taxon>
        <taxon>Chromera</taxon>
    </lineage>
</organism>
<feature type="transmembrane region" description="Helical" evidence="1">
    <location>
        <begin position="157"/>
        <end position="180"/>
    </location>
</feature>
<sequence>MPGIISLDRGKKRSVDELAKRMEPQWAHAVTQVNPFTEEEAWERIVAENEQLGILAALILSFVGPSAIQIPDQLIEEGGWRLETFVSLMGAAFLCNLLSVVTSLIFFMGYNFIPKQKTYEYMAHHGALNMIPGSLLVFGLLLFMTGWLIYLNNLPNLVYAQWVCVGLVVLWVLLAALYVANINTRLVHKVWKLSGTELTENNLANLVEGQEQAEPAGGEEK</sequence>
<dbReference type="EMBL" id="CDMZ01003018">
    <property type="protein sequence ID" value="CEM44803.1"/>
    <property type="molecule type" value="Genomic_DNA"/>
</dbReference>
<feature type="transmembrane region" description="Helical" evidence="1">
    <location>
        <begin position="133"/>
        <end position="151"/>
    </location>
</feature>
<keyword evidence="1" id="KW-1133">Transmembrane helix</keyword>
<evidence type="ECO:0000256" key="1">
    <source>
        <dbReference type="SAM" id="Phobius"/>
    </source>
</evidence>
<keyword evidence="1" id="KW-0812">Transmembrane</keyword>
<name>A0A0G4HKG0_9ALVE</name>
<keyword evidence="1" id="KW-0472">Membrane</keyword>
<gene>
    <name evidence="2" type="ORF">Cvel_7296</name>
</gene>
<dbReference type="AlphaFoldDB" id="A0A0G4HKG0"/>
<accession>A0A0G4HKG0</accession>
<proteinExistence type="predicted"/>
<protein>
    <submittedName>
        <fullName evidence="2">Uncharacterized protein</fullName>
    </submittedName>
</protein>
<evidence type="ECO:0000313" key="2">
    <source>
        <dbReference type="EMBL" id="CEM44803.1"/>
    </source>
</evidence>
<reference evidence="2" key="1">
    <citation type="submission" date="2014-11" db="EMBL/GenBank/DDBJ databases">
        <authorList>
            <person name="Otto D Thomas"/>
            <person name="Naeem Raeece"/>
        </authorList>
    </citation>
    <scope>NUCLEOTIDE SEQUENCE</scope>
</reference>
<feature type="transmembrane region" description="Helical" evidence="1">
    <location>
        <begin position="90"/>
        <end position="113"/>
    </location>
</feature>